<dbReference type="InterPro" id="IPR018247">
    <property type="entry name" value="EF_Hand_1_Ca_BS"/>
</dbReference>
<reference evidence="5" key="1">
    <citation type="submission" date="2022-01" db="EMBL/GenBank/DDBJ databases">
        <title>Genome Sequence Resource for Two Populations of Ditylenchus destructor, the Migratory Endoparasitic Phytonematode.</title>
        <authorList>
            <person name="Zhang H."/>
            <person name="Lin R."/>
            <person name="Xie B."/>
        </authorList>
    </citation>
    <scope>NUCLEOTIDE SEQUENCE</scope>
    <source>
        <strain evidence="5">BazhouSP</strain>
    </source>
</reference>
<dbReference type="GO" id="GO:0005783">
    <property type="term" value="C:endoplasmic reticulum"/>
    <property type="evidence" value="ECO:0007669"/>
    <property type="project" value="TreeGrafter"/>
</dbReference>
<dbReference type="InterPro" id="IPR011992">
    <property type="entry name" value="EF-hand-dom_pair"/>
</dbReference>
<dbReference type="Pfam" id="PF13833">
    <property type="entry name" value="EF-hand_8"/>
    <property type="match status" value="2"/>
</dbReference>
<feature type="domain" description="EF-hand" evidence="4">
    <location>
        <begin position="200"/>
        <end position="235"/>
    </location>
</feature>
<dbReference type="PANTHER" id="PTHR10827:SF98">
    <property type="entry name" value="45 KDA CALCIUM-BINDING PROTEIN"/>
    <property type="match status" value="1"/>
</dbReference>
<dbReference type="EMBL" id="JAKKPZ010000020">
    <property type="protein sequence ID" value="KAI1711895.1"/>
    <property type="molecule type" value="Genomic_DNA"/>
</dbReference>
<dbReference type="PROSITE" id="PS00018">
    <property type="entry name" value="EF_HAND_1"/>
    <property type="match status" value="3"/>
</dbReference>
<evidence type="ECO:0000313" key="6">
    <source>
        <dbReference type="Proteomes" id="UP001201812"/>
    </source>
</evidence>
<keyword evidence="6" id="KW-1185">Reference proteome</keyword>
<gene>
    <name evidence="5" type="ORF">DdX_09855</name>
</gene>
<dbReference type="AlphaFoldDB" id="A0AAD4N530"/>
<protein>
    <submittedName>
        <fullName evidence="5">EF-hand domain pair domain-containing protein</fullName>
    </submittedName>
</protein>
<feature type="domain" description="EF-hand" evidence="4">
    <location>
        <begin position="295"/>
        <end position="330"/>
    </location>
</feature>
<evidence type="ECO:0000256" key="1">
    <source>
        <dbReference type="ARBA" id="ARBA00022723"/>
    </source>
</evidence>
<dbReference type="Proteomes" id="UP001201812">
    <property type="component" value="Unassembled WGS sequence"/>
</dbReference>
<sequence length="421" mass="48071">MRSQLTCRNRYVANILSNIILVNPKIRYFGTSLASPDRYKPKKNDANMNKSVPYILIILSLLRYSQVYGGIPPDIRRVESNVQLKEPNQLVQPAPNTEKKNIHRPSHLEAVPLERDGSLNKEFRREVLLGEDTNNLKDGVNKQNDAKVPLEKIDPEDDKAQLDSLLMQMFKRADTNVDGKLNEEELKQQIIANTNHHLDEAKEESNNIFQTIDENGDGKITWNEYKTHFIVEKGLVDQEHAKDHADQKHPDAFDRESRLMIQEEETAFHAADADADGLDDVEWLSFRHPEHSKVMLREMTEEIMKAFDKDNNGVLTEEEFSAVHGGDVTDPKMEKEYVAARRHEFETMIDKDKDGKATLDELLAFVDPRNERHAAEEVDEIMAIADSDGDGFLTLDELLAKAELLSSSGFIHPKARLHDDL</sequence>
<dbReference type="Pfam" id="PF13499">
    <property type="entry name" value="EF-hand_7"/>
    <property type="match status" value="1"/>
</dbReference>
<dbReference type="InterPro" id="IPR002048">
    <property type="entry name" value="EF_hand_dom"/>
</dbReference>
<comment type="caution">
    <text evidence="5">The sequence shown here is derived from an EMBL/GenBank/DDBJ whole genome shotgun (WGS) entry which is preliminary data.</text>
</comment>
<keyword evidence="3" id="KW-0106">Calcium</keyword>
<dbReference type="GO" id="GO:0005509">
    <property type="term" value="F:calcium ion binding"/>
    <property type="evidence" value="ECO:0007669"/>
    <property type="project" value="InterPro"/>
</dbReference>
<dbReference type="Gene3D" id="1.10.238.10">
    <property type="entry name" value="EF-hand"/>
    <property type="match status" value="3"/>
</dbReference>
<accession>A0AAD4N530</accession>
<evidence type="ECO:0000256" key="3">
    <source>
        <dbReference type="ARBA" id="ARBA00022837"/>
    </source>
</evidence>
<dbReference type="PANTHER" id="PTHR10827">
    <property type="entry name" value="RETICULOCALBIN"/>
    <property type="match status" value="1"/>
</dbReference>
<dbReference type="SUPFAM" id="SSF47473">
    <property type="entry name" value="EF-hand"/>
    <property type="match status" value="2"/>
</dbReference>
<evidence type="ECO:0000313" key="5">
    <source>
        <dbReference type="EMBL" id="KAI1711895.1"/>
    </source>
</evidence>
<feature type="domain" description="EF-hand" evidence="4">
    <location>
        <begin position="373"/>
        <end position="408"/>
    </location>
</feature>
<feature type="domain" description="EF-hand" evidence="4">
    <location>
        <begin position="161"/>
        <end position="196"/>
    </location>
</feature>
<keyword evidence="1" id="KW-0479">Metal-binding</keyword>
<keyword evidence="2" id="KW-0677">Repeat</keyword>
<organism evidence="5 6">
    <name type="scientific">Ditylenchus destructor</name>
    <dbReference type="NCBI Taxonomy" id="166010"/>
    <lineage>
        <taxon>Eukaryota</taxon>
        <taxon>Metazoa</taxon>
        <taxon>Ecdysozoa</taxon>
        <taxon>Nematoda</taxon>
        <taxon>Chromadorea</taxon>
        <taxon>Rhabditida</taxon>
        <taxon>Tylenchina</taxon>
        <taxon>Tylenchomorpha</taxon>
        <taxon>Sphaerularioidea</taxon>
        <taxon>Anguinidae</taxon>
        <taxon>Anguininae</taxon>
        <taxon>Ditylenchus</taxon>
    </lineage>
</organism>
<dbReference type="SMART" id="SM00054">
    <property type="entry name" value="EFh"/>
    <property type="match status" value="5"/>
</dbReference>
<evidence type="ECO:0000256" key="2">
    <source>
        <dbReference type="ARBA" id="ARBA00022737"/>
    </source>
</evidence>
<evidence type="ECO:0000259" key="4">
    <source>
        <dbReference type="PROSITE" id="PS50222"/>
    </source>
</evidence>
<dbReference type="PROSITE" id="PS50222">
    <property type="entry name" value="EF_HAND_2"/>
    <property type="match status" value="4"/>
</dbReference>
<dbReference type="GO" id="GO:0017156">
    <property type="term" value="P:calcium-ion regulated exocytosis"/>
    <property type="evidence" value="ECO:0007669"/>
    <property type="project" value="TreeGrafter"/>
</dbReference>
<name>A0AAD4N530_9BILA</name>
<proteinExistence type="predicted"/>